<dbReference type="Proteomes" id="UP000593566">
    <property type="component" value="Unassembled WGS sequence"/>
</dbReference>
<dbReference type="AlphaFoldDB" id="A0A8H6CA94"/>
<evidence type="ECO:0000313" key="2">
    <source>
        <dbReference type="EMBL" id="KAF6219549.1"/>
    </source>
</evidence>
<feature type="compositionally biased region" description="Polar residues" evidence="1">
    <location>
        <begin position="41"/>
        <end position="51"/>
    </location>
</feature>
<reference evidence="2 3" key="1">
    <citation type="journal article" date="2020" name="Genomics">
        <title>Complete, high-quality genomes from long-read metagenomic sequencing of two wolf lichen thalli reveals enigmatic genome architecture.</title>
        <authorList>
            <person name="McKenzie S.K."/>
            <person name="Walston R.F."/>
            <person name="Allen J.L."/>
        </authorList>
    </citation>
    <scope>NUCLEOTIDE SEQUENCE [LARGE SCALE GENOMIC DNA]</scope>
    <source>
        <strain evidence="2">WasteWater1</strain>
    </source>
</reference>
<accession>A0A8H6CA94</accession>
<feature type="compositionally biased region" description="Polar residues" evidence="1">
    <location>
        <begin position="105"/>
        <end position="126"/>
    </location>
</feature>
<feature type="region of interest" description="Disordered" evidence="1">
    <location>
        <begin position="163"/>
        <end position="209"/>
    </location>
</feature>
<protein>
    <submittedName>
        <fullName evidence="2">Uncharacterized protein</fullName>
    </submittedName>
</protein>
<comment type="caution">
    <text evidence="2">The sequence shown here is derived from an EMBL/GenBank/DDBJ whole genome shotgun (WGS) entry which is preliminary data.</text>
</comment>
<evidence type="ECO:0000313" key="3">
    <source>
        <dbReference type="Proteomes" id="UP000593566"/>
    </source>
</evidence>
<dbReference type="GeneID" id="59332427"/>
<organism evidence="2 3">
    <name type="scientific">Letharia lupina</name>
    <dbReference type="NCBI Taxonomy" id="560253"/>
    <lineage>
        <taxon>Eukaryota</taxon>
        <taxon>Fungi</taxon>
        <taxon>Dikarya</taxon>
        <taxon>Ascomycota</taxon>
        <taxon>Pezizomycotina</taxon>
        <taxon>Lecanoromycetes</taxon>
        <taxon>OSLEUM clade</taxon>
        <taxon>Lecanoromycetidae</taxon>
        <taxon>Lecanorales</taxon>
        <taxon>Lecanorineae</taxon>
        <taxon>Parmeliaceae</taxon>
        <taxon>Letharia</taxon>
    </lineage>
</organism>
<sequence>MYKNTSILNYFKPFTEPLRRNKRPLPEDNLEDPRAMKRSRSITPKESQTEQGLDRERDHLGRGLHGTLSMVTSRSSSRQPSGPQHDEEPMDNAGISYIPPKPVFKNSTSRNADARSSQGTILMSSQREVKNGEVVIRNSDDESDSDSSLEDLNDLLLLEGRKPRGEALGPEPQSPALPLNRNAEDGRRTSTRRRNKTDKKAAPLRSPVPVQSKKYRFDLESLARHRKQEEASVEDIAQANAMLRSFEQQKVSVSGNPRAGSTKGPFDAAYIDVVMKEHGDEDEICRLKAAIQRTEALHQDKSWSFFDEQGEEPLFEQSDFPVIEDDRLGRIFGKTSSRQQAFLSGYVGELAMKDNLPEEIVLWIMDAICLESRDDLRCSYTATLTDASRHMASVLSPKRIDMLFRKIGATSAALDIEEPVIPHAALSQSIEAVRRPSLLSILDLFQKLASELGAESRRHLICTLCRLALDHSIANSCHITSAIEDALASLIESIPEQGLHHELQVVNTTAFTSITDTTLRLRMLQHVPASSHRLVLLRRRLALACFFRDIRHLSQQADVTINLKGIARHLEGPQFMTSNATDYGELAAAIGILSIAIDCGDPPSAPCATEKERSFNRDIDVLSFKIKSMFAEIVDTGASHMARTEAKEVLEAFQYRLSYGVRTKPPPKKSLFGDSTVEDAAKRQMMETFVEKGTQNTSFALPDSLQRQGQFRTVAAS</sequence>
<dbReference type="RefSeq" id="XP_037148984.1">
    <property type="nucleotide sequence ID" value="XM_037294937.1"/>
</dbReference>
<feature type="compositionally biased region" description="Basic and acidic residues" evidence="1">
    <location>
        <begin position="52"/>
        <end position="61"/>
    </location>
</feature>
<feature type="compositionally biased region" description="Low complexity" evidence="1">
    <location>
        <begin position="73"/>
        <end position="83"/>
    </location>
</feature>
<evidence type="ECO:0000256" key="1">
    <source>
        <dbReference type="SAM" id="MobiDB-lite"/>
    </source>
</evidence>
<feature type="region of interest" description="Disordered" evidence="1">
    <location>
        <begin position="12"/>
        <end position="126"/>
    </location>
</feature>
<dbReference type="EMBL" id="JACCJB010000019">
    <property type="protein sequence ID" value="KAF6219549.1"/>
    <property type="molecule type" value="Genomic_DNA"/>
</dbReference>
<keyword evidence="3" id="KW-1185">Reference proteome</keyword>
<proteinExistence type="predicted"/>
<name>A0A8H6CA94_9LECA</name>
<gene>
    <name evidence="2" type="ORF">HO133_004018</name>
</gene>